<accession>A8RJB6</accession>
<organism evidence="3 4">
    <name type="scientific">Enterocloster bolteae (strain ATCC BAA-613 / DSM 15670 / CCUG 46953 / JCM 12243 / WAL 16351)</name>
    <name type="common">Clostridium bolteae</name>
    <dbReference type="NCBI Taxonomy" id="411902"/>
    <lineage>
        <taxon>Bacteria</taxon>
        <taxon>Bacillati</taxon>
        <taxon>Bacillota</taxon>
        <taxon>Clostridia</taxon>
        <taxon>Lachnospirales</taxon>
        <taxon>Lachnospiraceae</taxon>
        <taxon>Enterocloster</taxon>
    </lineage>
</organism>
<sequence length="468" mass="50480">MELNHMTRKCKKGSYMALFTLVVIAAVIVLNLIVGKLSAKYLKHDLSSNKILTLGDTTRDILAQLDRDVTIHIVADPNSVDERITSFVNLYKDLSPHISVEANDPVLHPDVLASLDTEPGNLIVSCESTGKKTSISFDDIIQFDPMVYYQYGQIKETAFDGEGQITSAIRYVTSDTAATVYTLAGHGETALSSAVSDAMDKSGMNAADLNLLTQGAVPQDCSLLIMNAPVKDISADEKETLTDYLKNGGRMLLLAGCTQDTLSNLTDFISQYGMDLKNGFVADPAPQHYYNNNPFNVIPDYDFASSLLSGIDSSAAALLVQPAGMTIQENPSEDIAVQPFLTTSDSAFLVDPATQEKTQGTYVLGAVATETVNEEEGTSSMLTVITAPSMIDDSILSRFPSITNLTLFMNAAASGLPGVTPLSIPSKSLDITYNMVTSAGLWSALFIIVIPVIFLIAGFVIWLKRRKL</sequence>
<dbReference type="InterPro" id="IPR055396">
    <property type="entry name" value="DUF7088"/>
</dbReference>
<gene>
    <name evidence="3" type="ORF">CLOBOL_01159</name>
</gene>
<evidence type="ECO:0000259" key="2">
    <source>
        <dbReference type="Pfam" id="PF23357"/>
    </source>
</evidence>
<reference evidence="3 4" key="2">
    <citation type="submission" date="2007-09" db="EMBL/GenBank/DDBJ databases">
        <title>Draft genome sequence of Clostridium bolteae (ATCC BAA-613).</title>
        <authorList>
            <person name="Sudarsanam P."/>
            <person name="Ley R."/>
            <person name="Guruge J."/>
            <person name="Turnbaugh P.J."/>
            <person name="Mahowald M."/>
            <person name="Liep D."/>
            <person name="Gordon J."/>
        </authorList>
    </citation>
    <scope>NUCLEOTIDE SEQUENCE [LARGE SCALE GENOMIC DNA]</scope>
    <source>
        <strain evidence="4">ATCC BAA-613 / DSM 15670 / CCUG 46953 / JCM 12243 / WAL 16351</strain>
    </source>
</reference>
<name>A8RJB6_ENTBW</name>
<evidence type="ECO:0000313" key="4">
    <source>
        <dbReference type="Proteomes" id="UP000005396"/>
    </source>
</evidence>
<dbReference type="HOGENOM" id="CLU_018716_2_0_9"/>
<dbReference type="Proteomes" id="UP000005396">
    <property type="component" value="Unassembled WGS sequence"/>
</dbReference>
<reference evidence="3 4" key="1">
    <citation type="submission" date="2007-08" db="EMBL/GenBank/DDBJ databases">
        <authorList>
            <person name="Fulton L."/>
            <person name="Clifton S."/>
            <person name="Fulton B."/>
            <person name="Xu J."/>
            <person name="Minx P."/>
            <person name="Pepin K.H."/>
            <person name="Johnson M."/>
            <person name="Thiruvilangam P."/>
            <person name="Bhonagiri V."/>
            <person name="Nash W.E."/>
            <person name="Mardis E.R."/>
            <person name="Wilson R.K."/>
        </authorList>
    </citation>
    <scope>NUCLEOTIDE SEQUENCE [LARGE SCALE GENOMIC DNA]</scope>
    <source>
        <strain evidence="4">ATCC BAA-613 / DSM 15670 / CCUG 46953 / JCM 12243 / WAL 16351</strain>
    </source>
</reference>
<feature type="domain" description="DUF7088" evidence="2">
    <location>
        <begin position="49"/>
        <end position="129"/>
    </location>
</feature>
<comment type="caution">
    <text evidence="3">The sequence shown here is derived from an EMBL/GenBank/DDBJ whole genome shotgun (WGS) entry which is preliminary data.</text>
</comment>
<feature type="transmembrane region" description="Helical" evidence="1">
    <location>
        <begin position="439"/>
        <end position="463"/>
    </location>
</feature>
<feature type="transmembrane region" description="Helical" evidence="1">
    <location>
        <begin position="15"/>
        <end position="34"/>
    </location>
</feature>
<keyword evidence="1" id="KW-1133">Transmembrane helix</keyword>
<keyword evidence="1" id="KW-0472">Membrane</keyword>
<dbReference type="EMBL" id="ABCC02000011">
    <property type="protein sequence ID" value="EDP18797.1"/>
    <property type="molecule type" value="Genomic_DNA"/>
</dbReference>
<evidence type="ECO:0000256" key="1">
    <source>
        <dbReference type="SAM" id="Phobius"/>
    </source>
</evidence>
<protein>
    <recommendedName>
        <fullName evidence="2">DUF7088 domain-containing protein</fullName>
    </recommendedName>
</protein>
<dbReference type="AlphaFoldDB" id="A8RJB6"/>
<dbReference type="Pfam" id="PF23357">
    <property type="entry name" value="DUF7088"/>
    <property type="match status" value="1"/>
</dbReference>
<proteinExistence type="predicted"/>
<dbReference type="PaxDb" id="411902-CLOBOL_01159"/>
<evidence type="ECO:0000313" key="3">
    <source>
        <dbReference type="EMBL" id="EDP18797.1"/>
    </source>
</evidence>
<dbReference type="eggNOG" id="COG3225">
    <property type="taxonomic scope" value="Bacteria"/>
</dbReference>
<keyword evidence="1" id="KW-0812">Transmembrane</keyword>